<comment type="caution">
    <text evidence="2">The sequence shown here is derived from an EMBL/GenBank/DDBJ whole genome shotgun (WGS) entry which is preliminary data.</text>
</comment>
<sequence length="249" mass="28326">MNLTTQIAKGNTASIYLHEGKIIKVFNDYLPSTEALYEATKQKYAYSCGLPVPKVFDVIEIDGKQAIIMEYIEGRTIGDIIFKDMEQAEYYMSIAVDIQRKIHAIDADSIEPMSEKLSRQIQSADILGDERKAILLQRLNTMPSEKKLCHGDYHIFNLIMTNDNMTIIDWVDSSVGDIRADVYRSYLLYSQISMELADLYLCLYCEKSGLSKDEVFLWAPIIAGARLSENVSTEKAERLLEIVNKHCSL</sequence>
<evidence type="ECO:0000313" key="2">
    <source>
        <dbReference type="EMBL" id="MBU5439171.1"/>
    </source>
</evidence>
<feature type="domain" description="Aminoglycoside phosphotransferase" evidence="1">
    <location>
        <begin position="5"/>
        <end position="205"/>
    </location>
</feature>
<accession>A0ABS6E8D9</accession>
<reference evidence="2 3" key="1">
    <citation type="submission" date="2021-06" db="EMBL/GenBank/DDBJ databases">
        <authorList>
            <person name="Sun Q."/>
            <person name="Li D."/>
        </authorList>
    </citation>
    <scope>NUCLEOTIDE SEQUENCE [LARGE SCALE GENOMIC DNA]</scope>
    <source>
        <strain evidence="2 3">MSJ-40</strain>
    </source>
</reference>
<keyword evidence="3" id="KW-1185">Reference proteome</keyword>
<dbReference type="InterPro" id="IPR051678">
    <property type="entry name" value="AGP_Transferase"/>
</dbReference>
<gene>
    <name evidence="2" type="ORF">KQI42_14205</name>
</gene>
<dbReference type="PANTHER" id="PTHR21310">
    <property type="entry name" value="AMINOGLYCOSIDE PHOSPHOTRANSFERASE-RELATED-RELATED"/>
    <property type="match status" value="1"/>
</dbReference>
<dbReference type="EMBL" id="JAHLPM010000012">
    <property type="protein sequence ID" value="MBU5439171.1"/>
    <property type="molecule type" value="Genomic_DNA"/>
</dbReference>
<protein>
    <submittedName>
        <fullName evidence="2">Aminoglycoside phosphotransferase family protein</fullName>
    </submittedName>
</protein>
<evidence type="ECO:0000313" key="3">
    <source>
        <dbReference type="Proteomes" id="UP000749471"/>
    </source>
</evidence>
<dbReference type="Proteomes" id="UP000749471">
    <property type="component" value="Unassembled WGS sequence"/>
</dbReference>
<evidence type="ECO:0000259" key="1">
    <source>
        <dbReference type="Pfam" id="PF01636"/>
    </source>
</evidence>
<name>A0ABS6E8D9_9FIRM</name>
<proteinExistence type="predicted"/>
<organism evidence="2 3">
    <name type="scientific">Tissierella simiarum</name>
    <dbReference type="NCBI Taxonomy" id="2841534"/>
    <lineage>
        <taxon>Bacteria</taxon>
        <taxon>Bacillati</taxon>
        <taxon>Bacillota</taxon>
        <taxon>Tissierellia</taxon>
        <taxon>Tissierellales</taxon>
        <taxon>Tissierellaceae</taxon>
        <taxon>Tissierella</taxon>
    </lineage>
</organism>
<dbReference type="Pfam" id="PF01636">
    <property type="entry name" value="APH"/>
    <property type="match status" value="1"/>
</dbReference>
<dbReference type="RefSeq" id="WP_216520873.1">
    <property type="nucleotide sequence ID" value="NZ_JAHLPM010000012.1"/>
</dbReference>
<dbReference type="InterPro" id="IPR002575">
    <property type="entry name" value="Aminoglycoside_PTrfase"/>
</dbReference>